<evidence type="ECO:0000313" key="1">
    <source>
        <dbReference type="EMBL" id="GBP50250.1"/>
    </source>
</evidence>
<comment type="caution">
    <text evidence="1">The sequence shown here is derived from an EMBL/GenBank/DDBJ whole genome shotgun (WGS) entry which is preliminary data.</text>
</comment>
<gene>
    <name evidence="1" type="ORF">EVAR_88086_1</name>
</gene>
<keyword evidence="2" id="KW-1185">Reference proteome</keyword>
<proteinExistence type="predicted"/>
<accession>A0A4C1WHC1</accession>
<dbReference type="AlphaFoldDB" id="A0A4C1WHC1"/>
<reference evidence="1 2" key="1">
    <citation type="journal article" date="2019" name="Commun. Biol.">
        <title>The bagworm genome reveals a unique fibroin gene that provides high tensile strength.</title>
        <authorList>
            <person name="Kono N."/>
            <person name="Nakamura H."/>
            <person name="Ohtoshi R."/>
            <person name="Tomita M."/>
            <person name="Numata K."/>
            <person name="Arakawa K."/>
        </authorList>
    </citation>
    <scope>NUCLEOTIDE SEQUENCE [LARGE SCALE GENOMIC DNA]</scope>
</reference>
<name>A0A4C1WHC1_EUMVA</name>
<dbReference type="Proteomes" id="UP000299102">
    <property type="component" value="Unassembled WGS sequence"/>
</dbReference>
<sequence>MAPCPPPSAHSANLANSLFIQILYSFLKGWQRTDDFFVVANVHGRRLRHLVSKSPVLARHDCDDDVQDRPTGRAPRGTGLVVRYRKIGTTQGRALSPLPNDFYFQRRGSVNTIFVKPAKLFSHNAAPVRNMPKQKRRLHLGVF</sequence>
<evidence type="ECO:0000313" key="2">
    <source>
        <dbReference type="Proteomes" id="UP000299102"/>
    </source>
</evidence>
<dbReference type="EMBL" id="BGZK01000561">
    <property type="protein sequence ID" value="GBP50250.1"/>
    <property type="molecule type" value="Genomic_DNA"/>
</dbReference>
<organism evidence="1 2">
    <name type="scientific">Eumeta variegata</name>
    <name type="common">Bagworm moth</name>
    <name type="synonym">Eumeta japonica</name>
    <dbReference type="NCBI Taxonomy" id="151549"/>
    <lineage>
        <taxon>Eukaryota</taxon>
        <taxon>Metazoa</taxon>
        <taxon>Ecdysozoa</taxon>
        <taxon>Arthropoda</taxon>
        <taxon>Hexapoda</taxon>
        <taxon>Insecta</taxon>
        <taxon>Pterygota</taxon>
        <taxon>Neoptera</taxon>
        <taxon>Endopterygota</taxon>
        <taxon>Lepidoptera</taxon>
        <taxon>Glossata</taxon>
        <taxon>Ditrysia</taxon>
        <taxon>Tineoidea</taxon>
        <taxon>Psychidae</taxon>
        <taxon>Oiketicinae</taxon>
        <taxon>Eumeta</taxon>
    </lineage>
</organism>
<protein>
    <submittedName>
        <fullName evidence="1">Uncharacterized protein</fullName>
    </submittedName>
</protein>